<dbReference type="Pfam" id="PF10318">
    <property type="entry name" value="7TM_GPCR_Srh"/>
    <property type="match status" value="1"/>
</dbReference>
<reference evidence="2" key="2">
    <citation type="submission" date="2022-06" db="UniProtKB">
        <authorList>
            <consortium name="EnsemblMetazoa"/>
        </authorList>
    </citation>
    <scope>IDENTIFICATION</scope>
    <source>
        <strain evidence="2">PS312</strain>
    </source>
</reference>
<dbReference type="AlphaFoldDB" id="A0A8R1YXW7"/>
<sequence length="608" mass="69692">MRKDTPQVLKRLVESRRTCDTSEVSDLMSNISNSSTLRYGFDLDQSCFLNIATNAELILSLVNTFICHPFPLFILIRKSPTMTKSIRRGYIAMHICFIVYEIIFFFLARIYVLLPYPGLYCEGLLCRIGLSNEVILGFIAFSIVLLQIPFAFLIISMHQMFMTDSSTFKLSKRVKISMACVQITIMSLNVVGFVVFGKEPDNYAQLMKEPELAFLANRGHVLLFGNPGNPQYFFYELIFFYFTLILNFSVLCFFIFHSIILLKKISQEAKSTQTQLLTKKMYEVFFWQVSFAMNILHGSVLNHVFPLTALMVFMYFDASNLVPPVALAVLKLVLLISFTLNSTQFCAIFIFKNSANRKMLIDYMMVLLRDSIIDIVCQAMLSIPPSITISFFLEIPCCCIYLLFVFLIANSKQTFLNSSFFKLFNATVGRKWIFARSIISCLAGIELVFAYWLKNLMLYLPIRRDSAILIYVSQISSGSALFSYTTGKLFIVLNRLALLSSFKGSISIYRSIAGAYYALYAIIGVGSNIVAVNRLQRLFVWSFSFVSGDQHMLSTVRLVRPFLYDATIFFDPIMLMIFSKQVRTILYRRIFERNIIKTQNMSNSANYI</sequence>
<feature type="transmembrane region" description="Helical" evidence="1">
    <location>
        <begin position="514"/>
        <end position="532"/>
    </location>
</feature>
<keyword evidence="1" id="KW-0812">Transmembrane</keyword>
<keyword evidence="1" id="KW-1133">Transmembrane helix</keyword>
<feature type="transmembrane region" description="Helical" evidence="1">
    <location>
        <begin position="468"/>
        <end position="493"/>
    </location>
</feature>
<feature type="transmembrane region" description="Helical" evidence="1">
    <location>
        <begin position="89"/>
        <end position="114"/>
    </location>
</feature>
<feature type="transmembrane region" description="Helical" evidence="1">
    <location>
        <begin position="57"/>
        <end position="77"/>
    </location>
</feature>
<dbReference type="PANTHER" id="PTHR45830">
    <property type="entry name" value="SERPENTINE RECEPTOR, CLASS I"/>
    <property type="match status" value="1"/>
</dbReference>
<evidence type="ECO:0008006" key="4">
    <source>
        <dbReference type="Google" id="ProtNLM"/>
    </source>
</evidence>
<evidence type="ECO:0000313" key="2">
    <source>
        <dbReference type="EnsemblMetazoa" id="PPA40639.1"/>
    </source>
</evidence>
<feature type="transmembrane region" description="Helical" evidence="1">
    <location>
        <begin position="325"/>
        <end position="351"/>
    </location>
</feature>
<proteinExistence type="predicted"/>
<feature type="transmembrane region" description="Helical" evidence="1">
    <location>
        <begin position="134"/>
        <end position="155"/>
    </location>
</feature>
<feature type="transmembrane region" description="Helical" evidence="1">
    <location>
        <begin position="176"/>
        <end position="197"/>
    </location>
</feature>
<feature type="transmembrane region" description="Helical" evidence="1">
    <location>
        <begin position="389"/>
        <end position="411"/>
    </location>
</feature>
<evidence type="ECO:0000256" key="1">
    <source>
        <dbReference type="SAM" id="Phobius"/>
    </source>
</evidence>
<evidence type="ECO:0000313" key="3">
    <source>
        <dbReference type="Proteomes" id="UP000005239"/>
    </source>
</evidence>
<keyword evidence="1" id="KW-0472">Membrane</keyword>
<name>A0A8R1YXW7_PRIPA</name>
<feature type="transmembrane region" description="Helical" evidence="1">
    <location>
        <begin position="432"/>
        <end position="453"/>
    </location>
</feature>
<dbReference type="Proteomes" id="UP000005239">
    <property type="component" value="Unassembled WGS sequence"/>
</dbReference>
<gene>
    <name evidence="2" type="primary">WBGene00279008</name>
</gene>
<feature type="transmembrane region" description="Helical" evidence="1">
    <location>
        <begin position="284"/>
        <end position="305"/>
    </location>
</feature>
<dbReference type="PANTHER" id="PTHR45830:SF15">
    <property type="entry name" value="SERPENTINE RECEPTOR, CLASS I"/>
    <property type="match status" value="1"/>
</dbReference>
<feature type="transmembrane region" description="Helical" evidence="1">
    <location>
        <begin position="238"/>
        <end position="263"/>
    </location>
</feature>
<dbReference type="InterPro" id="IPR019422">
    <property type="entry name" value="7TM_GPCR_serpentine_rcpt_Srh"/>
</dbReference>
<organism evidence="2 3">
    <name type="scientific">Pristionchus pacificus</name>
    <name type="common">Parasitic nematode worm</name>
    <dbReference type="NCBI Taxonomy" id="54126"/>
    <lineage>
        <taxon>Eukaryota</taxon>
        <taxon>Metazoa</taxon>
        <taxon>Ecdysozoa</taxon>
        <taxon>Nematoda</taxon>
        <taxon>Chromadorea</taxon>
        <taxon>Rhabditida</taxon>
        <taxon>Rhabditina</taxon>
        <taxon>Diplogasteromorpha</taxon>
        <taxon>Diplogasteroidea</taxon>
        <taxon>Neodiplogasteridae</taxon>
        <taxon>Pristionchus</taxon>
    </lineage>
</organism>
<keyword evidence="3" id="KW-1185">Reference proteome</keyword>
<dbReference type="EnsemblMetazoa" id="PPA40639.1">
    <property type="protein sequence ID" value="PPA40639.1"/>
    <property type="gene ID" value="WBGene00279008"/>
</dbReference>
<reference evidence="3" key="1">
    <citation type="journal article" date="2008" name="Nat. Genet.">
        <title>The Pristionchus pacificus genome provides a unique perspective on nematode lifestyle and parasitism.</title>
        <authorList>
            <person name="Dieterich C."/>
            <person name="Clifton S.W."/>
            <person name="Schuster L.N."/>
            <person name="Chinwalla A."/>
            <person name="Delehaunty K."/>
            <person name="Dinkelacker I."/>
            <person name="Fulton L."/>
            <person name="Fulton R."/>
            <person name="Godfrey J."/>
            <person name="Minx P."/>
            <person name="Mitreva M."/>
            <person name="Roeseler W."/>
            <person name="Tian H."/>
            <person name="Witte H."/>
            <person name="Yang S.P."/>
            <person name="Wilson R.K."/>
            <person name="Sommer R.J."/>
        </authorList>
    </citation>
    <scope>NUCLEOTIDE SEQUENCE [LARGE SCALE GENOMIC DNA]</scope>
    <source>
        <strain evidence="3">PS312</strain>
    </source>
</reference>
<accession>A0A8R1YXW7</accession>
<protein>
    <recommendedName>
        <fullName evidence="4">G protein-coupled receptor</fullName>
    </recommendedName>
</protein>